<gene>
    <name evidence="1" type="ORF">CLUMA_CG020547</name>
</gene>
<evidence type="ECO:0000313" key="2">
    <source>
        <dbReference type="Proteomes" id="UP000183832"/>
    </source>
</evidence>
<dbReference type="AlphaFoldDB" id="A0A1J1J7X8"/>
<proteinExistence type="predicted"/>
<name>A0A1J1J7X8_9DIPT</name>
<evidence type="ECO:0000313" key="1">
    <source>
        <dbReference type="EMBL" id="CRL07582.1"/>
    </source>
</evidence>
<dbReference type="EMBL" id="CVRI01000072">
    <property type="protein sequence ID" value="CRL07582.1"/>
    <property type="molecule type" value="Genomic_DNA"/>
</dbReference>
<protein>
    <submittedName>
        <fullName evidence="1">CLUMA_CG020547, isoform A</fullName>
    </submittedName>
</protein>
<sequence length="71" mass="8143">MHKGLSTALHDTLTIYLKLQHKLHFIRCLQLRNYILKPTHIASGPNNEQNVMKMKRQNEGARVASCGLMKT</sequence>
<organism evidence="1 2">
    <name type="scientific">Clunio marinus</name>
    <dbReference type="NCBI Taxonomy" id="568069"/>
    <lineage>
        <taxon>Eukaryota</taxon>
        <taxon>Metazoa</taxon>
        <taxon>Ecdysozoa</taxon>
        <taxon>Arthropoda</taxon>
        <taxon>Hexapoda</taxon>
        <taxon>Insecta</taxon>
        <taxon>Pterygota</taxon>
        <taxon>Neoptera</taxon>
        <taxon>Endopterygota</taxon>
        <taxon>Diptera</taxon>
        <taxon>Nematocera</taxon>
        <taxon>Chironomoidea</taxon>
        <taxon>Chironomidae</taxon>
        <taxon>Clunio</taxon>
    </lineage>
</organism>
<accession>A0A1J1J7X8</accession>
<keyword evidence="2" id="KW-1185">Reference proteome</keyword>
<reference evidence="1 2" key="1">
    <citation type="submission" date="2015-04" db="EMBL/GenBank/DDBJ databases">
        <authorList>
            <person name="Syromyatnikov M.Y."/>
            <person name="Popov V.N."/>
        </authorList>
    </citation>
    <scope>NUCLEOTIDE SEQUENCE [LARGE SCALE GENOMIC DNA]</scope>
</reference>
<dbReference type="Proteomes" id="UP000183832">
    <property type="component" value="Unassembled WGS sequence"/>
</dbReference>